<feature type="region of interest" description="Disordered" evidence="1">
    <location>
        <begin position="30"/>
        <end position="63"/>
    </location>
</feature>
<dbReference type="RefSeq" id="WP_310929099.1">
    <property type="nucleotide sequence ID" value="NZ_JAMQOQ010000003.1"/>
</dbReference>
<evidence type="ECO:0000259" key="2">
    <source>
        <dbReference type="Pfam" id="PF13229"/>
    </source>
</evidence>
<dbReference type="InterPro" id="IPR039448">
    <property type="entry name" value="Beta_helix"/>
</dbReference>
<dbReference type="InterPro" id="IPR012334">
    <property type="entry name" value="Pectin_lyas_fold"/>
</dbReference>
<dbReference type="EMBL" id="JAMQOQ010000003">
    <property type="protein sequence ID" value="MDS0295234.1"/>
    <property type="molecule type" value="Genomic_DNA"/>
</dbReference>
<name>A0ABU2G4L1_9EURY</name>
<reference evidence="3 4" key="1">
    <citation type="submission" date="2022-06" db="EMBL/GenBank/DDBJ databases">
        <title>Halogeometricum sp. a new haloarchaeum isolate from saline soil.</title>
        <authorList>
            <person name="Strakova D."/>
            <person name="Galisteo C."/>
            <person name="Sanchez-Porro C."/>
            <person name="Ventosa A."/>
        </authorList>
    </citation>
    <scope>NUCLEOTIDE SEQUENCE [LARGE SCALE GENOMIC DNA]</scope>
    <source>
        <strain evidence="4">S3BR25-2</strain>
    </source>
</reference>
<protein>
    <submittedName>
        <fullName evidence="3">Right-handed parallel beta-helix repeat-containing protein</fullName>
    </submittedName>
</protein>
<accession>A0ABU2G4L1</accession>
<dbReference type="Gene3D" id="2.160.20.10">
    <property type="entry name" value="Single-stranded right-handed beta-helix, Pectin lyase-like"/>
    <property type="match status" value="1"/>
</dbReference>
<dbReference type="InterPro" id="IPR006311">
    <property type="entry name" value="TAT_signal"/>
</dbReference>
<dbReference type="InterPro" id="IPR011050">
    <property type="entry name" value="Pectin_lyase_fold/virulence"/>
</dbReference>
<dbReference type="Pfam" id="PF13229">
    <property type="entry name" value="Beta_helix"/>
    <property type="match status" value="1"/>
</dbReference>
<dbReference type="Proteomes" id="UP001254813">
    <property type="component" value="Unassembled WGS sequence"/>
</dbReference>
<organism evidence="3 4">
    <name type="scientific">Halogeometricum luteum</name>
    <dbReference type="NCBI Taxonomy" id="2950537"/>
    <lineage>
        <taxon>Archaea</taxon>
        <taxon>Methanobacteriati</taxon>
        <taxon>Methanobacteriota</taxon>
        <taxon>Stenosarchaea group</taxon>
        <taxon>Halobacteria</taxon>
        <taxon>Halobacteriales</taxon>
        <taxon>Haloferacaceae</taxon>
        <taxon>Halogeometricum</taxon>
    </lineage>
</organism>
<feature type="domain" description="Right handed beta helix" evidence="2">
    <location>
        <begin position="346"/>
        <end position="468"/>
    </location>
</feature>
<keyword evidence="4" id="KW-1185">Reference proteome</keyword>
<proteinExistence type="predicted"/>
<evidence type="ECO:0000313" key="3">
    <source>
        <dbReference type="EMBL" id="MDS0295234.1"/>
    </source>
</evidence>
<dbReference type="SUPFAM" id="SSF51126">
    <property type="entry name" value="Pectin lyase-like"/>
    <property type="match status" value="1"/>
</dbReference>
<sequence>MTAPPSESNLSRRNALKLGAAALGTAALAGCGAPGGEVSETPSLPERTEGPGPRTERPRAEQYGTVTNVVDAGADPTGSEPIGSELQEHLNDDTLLSFPDGVYRLSNQTFRGLRNAALVAEPGARPVLTPARPADEAGPYFLSFLDVREFVLDGLTFDFRQEGYGGRVQVIGSGDFVARNLTTVGRYPADAIAFRFDVRNEAGTGLVENLVATSVPQTNESVTGMYVGHQHSGELTFRDCEVAGFSDNGLYASAPGGAGGAIPDAMDGPVHVRGGSYRNNNVAGVRLGSTGSTARDVEIVVDRVPPHRNDSVNARGLRLRGQQGQVVENCRITIGPEAGTGFGAIVFHRDSGQATVRNTTVRVDRDGVPAIYAIEPSSGPGGGPTFRNVDIRGSASGGATARLEGRNGTEFRNCSIRQRGSNRSGIELVDSRNCLVADTSIDVSGRPLVTTRSTVRKRNVSIDGGGSGLG</sequence>
<dbReference type="PROSITE" id="PS51318">
    <property type="entry name" value="TAT"/>
    <property type="match status" value="1"/>
</dbReference>
<feature type="compositionally biased region" description="Basic and acidic residues" evidence="1">
    <location>
        <begin position="46"/>
        <end position="60"/>
    </location>
</feature>
<evidence type="ECO:0000313" key="4">
    <source>
        <dbReference type="Proteomes" id="UP001254813"/>
    </source>
</evidence>
<evidence type="ECO:0000256" key="1">
    <source>
        <dbReference type="SAM" id="MobiDB-lite"/>
    </source>
</evidence>
<gene>
    <name evidence="3" type="ORF">NDI79_13710</name>
</gene>
<comment type="caution">
    <text evidence="3">The sequence shown here is derived from an EMBL/GenBank/DDBJ whole genome shotgun (WGS) entry which is preliminary data.</text>
</comment>